<dbReference type="PANTHER" id="PTHR43626">
    <property type="entry name" value="ACYL-COA N-ACYLTRANSFERASE"/>
    <property type="match status" value="1"/>
</dbReference>
<proteinExistence type="predicted"/>
<evidence type="ECO:0000313" key="5">
    <source>
        <dbReference type="Proteomes" id="UP000742460"/>
    </source>
</evidence>
<evidence type="ECO:0000259" key="3">
    <source>
        <dbReference type="PROSITE" id="PS51186"/>
    </source>
</evidence>
<evidence type="ECO:0000256" key="2">
    <source>
        <dbReference type="ARBA" id="ARBA00023315"/>
    </source>
</evidence>
<sequence length="135" mass="15283">MDEPSQLRFAWREEIDDQELSALHSAAFVGDDALEPWSQRLERYSLGWVVARRGESLVGFCNVITDGGRHAFLLDVMVHPEHQGTGIGRSLVLHAIEECRALEVEWLHVDFETDLGAFYMAEGLFRRTTAGILKL</sequence>
<dbReference type="GO" id="GO:0005737">
    <property type="term" value="C:cytoplasm"/>
    <property type="evidence" value="ECO:0007669"/>
    <property type="project" value="TreeGrafter"/>
</dbReference>
<reference evidence="4" key="2">
    <citation type="submission" date="2021-09" db="EMBL/GenBank/DDBJ databases">
        <authorList>
            <person name="Gilroy R."/>
        </authorList>
    </citation>
    <scope>NUCLEOTIDE SEQUENCE</scope>
    <source>
        <strain evidence="4">ChiGjej5B5-22894</strain>
    </source>
</reference>
<dbReference type="CDD" id="cd04301">
    <property type="entry name" value="NAT_SF"/>
    <property type="match status" value="1"/>
</dbReference>
<keyword evidence="1" id="KW-0808">Transferase</keyword>
<feature type="domain" description="N-acetyltransferase" evidence="3">
    <location>
        <begin position="7"/>
        <end position="135"/>
    </location>
</feature>
<dbReference type="PROSITE" id="PS51186">
    <property type="entry name" value="GNAT"/>
    <property type="match status" value="1"/>
</dbReference>
<dbReference type="Proteomes" id="UP000742460">
    <property type="component" value="Unassembled WGS sequence"/>
</dbReference>
<dbReference type="InterPro" id="IPR016181">
    <property type="entry name" value="Acyl_CoA_acyltransferase"/>
</dbReference>
<dbReference type="Pfam" id="PF00583">
    <property type="entry name" value="Acetyltransf_1"/>
    <property type="match status" value="1"/>
</dbReference>
<protein>
    <submittedName>
        <fullName evidence="4">GNAT family N-acetyltransferase</fullName>
    </submittedName>
</protein>
<evidence type="ECO:0000313" key="4">
    <source>
        <dbReference type="EMBL" id="HJG90432.1"/>
    </source>
</evidence>
<accession>A0A921MU12</accession>
<organism evidence="4 5">
    <name type="scientific">Brachybacterium massiliense</name>
    <dbReference type="NCBI Taxonomy" id="1755098"/>
    <lineage>
        <taxon>Bacteria</taxon>
        <taxon>Bacillati</taxon>
        <taxon>Actinomycetota</taxon>
        <taxon>Actinomycetes</taxon>
        <taxon>Micrococcales</taxon>
        <taxon>Dermabacteraceae</taxon>
        <taxon>Brachybacterium</taxon>
    </lineage>
</organism>
<dbReference type="InterPro" id="IPR045039">
    <property type="entry name" value="NSI-like"/>
</dbReference>
<keyword evidence="2" id="KW-0012">Acyltransferase</keyword>
<name>A0A921MU12_9MICO</name>
<dbReference type="SUPFAM" id="SSF55729">
    <property type="entry name" value="Acyl-CoA N-acyltransferases (Nat)"/>
    <property type="match status" value="1"/>
</dbReference>
<evidence type="ECO:0000256" key="1">
    <source>
        <dbReference type="ARBA" id="ARBA00022679"/>
    </source>
</evidence>
<dbReference type="GO" id="GO:0008080">
    <property type="term" value="F:N-acetyltransferase activity"/>
    <property type="evidence" value="ECO:0007669"/>
    <property type="project" value="InterPro"/>
</dbReference>
<dbReference type="PANTHER" id="PTHR43626:SF4">
    <property type="entry name" value="GCN5-RELATED N-ACETYLTRANSFERASE 2, CHLOROPLASTIC"/>
    <property type="match status" value="1"/>
</dbReference>
<gene>
    <name evidence="4" type="ORF">K8V81_01775</name>
</gene>
<dbReference type="AlphaFoldDB" id="A0A921MU12"/>
<dbReference type="EMBL" id="DYUE01000048">
    <property type="protein sequence ID" value="HJG90432.1"/>
    <property type="molecule type" value="Genomic_DNA"/>
</dbReference>
<reference evidence="4" key="1">
    <citation type="journal article" date="2021" name="PeerJ">
        <title>Extensive microbial diversity within the chicken gut microbiome revealed by metagenomics and culture.</title>
        <authorList>
            <person name="Gilroy R."/>
            <person name="Ravi A."/>
            <person name="Getino M."/>
            <person name="Pursley I."/>
            <person name="Horton D.L."/>
            <person name="Alikhan N.F."/>
            <person name="Baker D."/>
            <person name="Gharbi K."/>
            <person name="Hall N."/>
            <person name="Watson M."/>
            <person name="Adriaenssens E.M."/>
            <person name="Foster-Nyarko E."/>
            <person name="Jarju S."/>
            <person name="Secka A."/>
            <person name="Antonio M."/>
            <person name="Oren A."/>
            <person name="Chaudhuri R.R."/>
            <person name="La Ragione R."/>
            <person name="Hildebrand F."/>
            <person name="Pallen M.J."/>
        </authorList>
    </citation>
    <scope>NUCLEOTIDE SEQUENCE</scope>
    <source>
        <strain evidence="4">ChiGjej5B5-22894</strain>
    </source>
</reference>
<comment type="caution">
    <text evidence="4">The sequence shown here is derived from an EMBL/GenBank/DDBJ whole genome shotgun (WGS) entry which is preliminary data.</text>
</comment>
<dbReference type="Gene3D" id="3.40.630.30">
    <property type="match status" value="1"/>
</dbReference>
<dbReference type="InterPro" id="IPR000182">
    <property type="entry name" value="GNAT_dom"/>
</dbReference>